<dbReference type="AlphaFoldDB" id="A0A0A9UES6"/>
<evidence type="ECO:0000313" key="1">
    <source>
        <dbReference type="EMBL" id="JAD83176.1"/>
    </source>
</evidence>
<dbReference type="EMBL" id="GBRH01214719">
    <property type="protein sequence ID" value="JAD83176.1"/>
    <property type="molecule type" value="Transcribed_RNA"/>
</dbReference>
<protein>
    <submittedName>
        <fullName evidence="1">Uncharacterized protein</fullName>
    </submittedName>
</protein>
<name>A0A0A9UES6_ARUDO</name>
<reference evidence="1" key="2">
    <citation type="journal article" date="2015" name="Data Brief">
        <title>Shoot transcriptome of the giant reed, Arundo donax.</title>
        <authorList>
            <person name="Barrero R.A."/>
            <person name="Guerrero F.D."/>
            <person name="Moolhuijzen P."/>
            <person name="Goolsby J.A."/>
            <person name="Tidwell J."/>
            <person name="Bellgard S.E."/>
            <person name="Bellgard M.I."/>
        </authorList>
    </citation>
    <scope>NUCLEOTIDE SEQUENCE</scope>
    <source>
        <tissue evidence="1">Shoot tissue taken approximately 20 cm above the soil surface</tissue>
    </source>
</reference>
<proteinExistence type="predicted"/>
<reference evidence="1" key="1">
    <citation type="submission" date="2014-09" db="EMBL/GenBank/DDBJ databases">
        <authorList>
            <person name="Magalhaes I.L.F."/>
            <person name="Oliveira U."/>
            <person name="Santos F.R."/>
            <person name="Vidigal T.H.D.A."/>
            <person name="Brescovit A.D."/>
            <person name="Santos A.J."/>
        </authorList>
    </citation>
    <scope>NUCLEOTIDE SEQUENCE</scope>
    <source>
        <tissue evidence="1">Shoot tissue taken approximately 20 cm above the soil surface</tissue>
    </source>
</reference>
<accession>A0A0A9UES6</accession>
<organism evidence="1">
    <name type="scientific">Arundo donax</name>
    <name type="common">Giant reed</name>
    <name type="synonym">Donax arundinaceus</name>
    <dbReference type="NCBI Taxonomy" id="35708"/>
    <lineage>
        <taxon>Eukaryota</taxon>
        <taxon>Viridiplantae</taxon>
        <taxon>Streptophyta</taxon>
        <taxon>Embryophyta</taxon>
        <taxon>Tracheophyta</taxon>
        <taxon>Spermatophyta</taxon>
        <taxon>Magnoliopsida</taxon>
        <taxon>Liliopsida</taxon>
        <taxon>Poales</taxon>
        <taxon>Poaceae</taxon>
        <taxon>PACMAD clade</taxon>
        <taxon>Arundinoideae</taxon>
        <taxon>Arundineae</taxon>
        <taxon>Arundo</taxon>
    </lineage>
</organism>
<sequence length="77" mass="8639">MILRSRDNSSRLKKCTAEMELVSFFNKCIMGFFSLGASVTAELNLYDRVAFSFLNLVVTLQAKLPSMATVVKQKCIL</sequence>